<dbReference type="EMBL" id="ABWP01000048">
    <property type="protein sequence ID" value="EEA85194.1"/>
    <property type="molecule type" value="Genomic_DNA"/>
</dbReference>
<dbReference type="RefSeq" id="WP_006440046.1">
    <property type="nucleotide sequence ID" value="NZ_DS995356.1"/>
</dbReference>
<keyword evidence="3" id="KW-1185">Reference proteome</keyword>
<gene>
    <name evidence="2" type="ORF">CLOHIR_01128</name>
</gene>
<evidence type="ECO:0008006" key="4">
    <source>
        <dbReference type="Google" id="ProtNLM"/>
    </source>
</evidence>
<reference evidence="2 3" key="1">
    <citation type="submission" date="2008-09" db="EMBL/GenBank/DDBJ databases">
        <authorList>
            <person name="Fulton L."/>
            <person name="Clifton S."/>
            <person name="Fulton B."/>
            <person name="Xu J."/>
            <person name="Minx P."/>
            <person name="Pepin K.H."/>
            <person name="Johnson M."/>
            <person name="Thiruvilangam P."/>
            <person name="Bhonagiri V."/>
            <person name="Nash W.E."/>
            <person name="Mardis E.R."/>
            <person name="Wilson R.K."/>
        </authorList>
    </citation>
    <scope>NUCLEOTIDE SEQUENCE [LARGE SCALE GENOMIC DNA]</scope>
    <source>
        <strain evidence="2 3">DSM 13275</strain>
    </source>
</reference>
<feature type="signal peptide" evidence="1">
    <location>
        <begin position="1"/>
        <end position="17"/>
    </location>
</feature>
<comment type="caution">
    <text evidence="2">The sequence shown here is derived from an EMBL/GenBank/DDBJ whole genome shotgun (WGS) entry which is preliminary data.</text>
</comment>
<evidence type="ECO:0000313" key="3">
    <source>
        <dbReference type="Proteomes" id="UP000003178"/>
    </source>
</evidence>
<evidence type="ECO:0000256" key="1">
    <source>
        <dbReference type="SAM" id="SignalP"/>
    </source>
</evidence>
<dbReference type="HOGENOM" id="CLU_1537413_0_0_9"/>
<keyword evidence="1" id="KW-0732">Signal</keyword>
<feature type="chain" id="PRO_5039042898" description="Lipoprotein" evidence="1">
    <location>
        <begin position="18"/>
        <end position="174"/>
    </location>
</feature>
<dbReference type="Proteomes" id="UP000003178">
    <property type="component" value="Unassembled WGS sequence"/>
</dbReference>
<organism evidence="2 3">
    <name type="scientific">Peptacetobacter hiranonis (strain DSM 13275 / JCM 10541 / KCTC 15199 / TO-931)</name>
    <name type="common">Clostridium hiranonis</name>
    <dbReference type="NCBI Taxonomy" id="500633"/>
    <lineage>
        <taxon>Bacteria</taxon>
        <taxon>Bacillati</taxon>
        <taxon>Bacillota</taxon>
        <taxon>Clostridia</taxon>
        <taxon>Peptostreptococcales</taxon>
        <taxon>Peptostreptococcaceae</taxon>
        <taxon>Peptacetobacter</taxon>
    </lineage>
</organism>
<proteinExistence type="predicted"/>
<accession>B6FZ24</accession>
<evidence type="ECO:0000313" key="2">
    <source>
        <dbReference type="EMBL" id="EEA85194.1"/>
    </source>
</evidence>
<dbReference type="OrthoDB" id="2080929at2"/>
<name>B6FZ24_PEPHT</name>
<dbReference type="AlphaFoldDB" id="B6FZ24"/>
<dbReference type="STRING" id="500633.CLOHIR_01128"/>
<sequence>MKKKLLALLLASTVVFSSVLMTGCKKTDEEEAKDPNIQVEVDIAKPNIEEFKSIEIPQLGRNINRDEFKVVNISVYTNYSDKYSDMKMTIPTFKGKCGTVDSIERYVSGNATSSENDIDRVYKYDEDFILYTKGLDNAGIKKLLNQHKLVFEYKNGEEKEKQTISLGNEANFIK</sequence>
<protein>
    <recommendedName>
        <fullName evidence="4">Lipoprotein</fullName>
    </recommendedName>
</protein>
<reference evidence="2 3" key="2">
    <citation type="submission" date="2008-10" db="EMBL/GenBank/DDBJ databases">
        <title>Draft genome sequence of Clostridium hiranonis (DSM 13275).</title>
        <authorList>
            <person name="Sudarsanam P."/>
            <person name="Ley R."/>
            <person name="Guruge J."/>
            <person name="Turnbaugh P.J."/>
            <person name="Mahowald M."/>
            <person name="Liep D."/>
            <person name="Gordon J."/>
        </authorList>
    </citation>
    <scope>NUCLEOTIDE SEQUENCE [LARGE SCALE GENOMIC DNA]</scope>
    <source>
        <strain evidence="2 3">DSM 13275</strain>
    </source>
</reference>
<dbReference type="PROSITE" id="PS51257">
    <property type="entry name" value="PROKAR_LIPOPROTEIN"/>
    <property type="match status" value="1"/>
</dbReference>